<reference evidence="2 3" key="1">
    <citation type="submission" date="2016-07" db="EMBL/GenBank/DDBJ databases">
        <title>Complete genome sequence of the Lentzea guizhouensis DHS C013.</title>
        <authorList>
            <person name="Cao C."/>
        </authorList>
    </citation>
    <scope>NUCLEOTIDE SEQUENCE [LARGE SCALE GENOMIC DNA]</scope>
    <source>
        <strain evidence="2 3">DHS C013</strain>
    </source>
</reference>
<name>A0A1B2HLM2_9PSEU</name>
<organism evidence="2 3">
    <name type="scientific">Lentzea guizhouensis</name>
    <dbReference type="NCBI Taxonomy" id="1586287"/>
    <lineage>
        <taxon>Bacteria</taxon>
        <taxon>Bacillati</taxon>
        <taxon>Actinomycetota</taxon>
        <taxon>Actinomycetes</taxon>
        <taxon>Pseudonocardiales</taxon>
        <taxon>Pseudonocardiaceae</taxon>
        <taxon>Lentzea</taxon>
    </lineage>
</organism>
<dbReference type="PROSITE" id="PS51257">
    <property type="entry name" value="PROKAR_LIPOPROTEIN"/>
    <property type="match status" value="1"/>
</dbReference>
<keyword evidence="3" id="KW-1185">Reference proteome</keyword>
<sequence length="195" mass="20435">MIGRMRPGGGVLVVTALLAVLASCGGQAALHQEPMLPLTPAPTTPSPSEQPCANGLRFTTNGGDAAMGLRVMSVEVVNCGTQPVQLNGHPAVRLLDERWQPLDVAILPGSGGISRVDGFDDPPRPITVQPGERARSAFMWRNTHTTLDPPQVGSHVDIAAAPGGAWQSLVAVAPEQNINIDLGSTGKLGVRAWYR</sequence>
<dbReference type="STRING" id="1586287.BBK82_23735"/>
<gene>
    <name evidence="2" type="ORF">BBK82_23735</name>
</gene>
<dbReference type="AlphaFoldDB" id="A0A1B2HLM2"/>
<evidence type="ECO:0000259" key="1">
    <source>
        <dbReference type="Pfam" id="PF14016"/>
    </source>
</evidence>
<dbReference type="KEGG" id="led:BBK82_23735"/>
<protein>
    <recommendedName>
        <fullName evidence="1">DUF4232 domain-containing protein</fullName>
    </recommendedName>
</protein>
<dbReference type="Proteomes" id="UP000093053">
    <property type="component" value="Chromosome"/>
</dbReference>
<feature type="domain" description="DUF4232" evidence="1">
    <location>
        <begin position="53"/>
        <end position="193"/>
    </location>
</feature>
<proteinExistence type="predicted"/>
<dbReference type="InterPro" id="IPR025326">
    <property type="entry name" value="DUF4232"/>
</dbReference>
<evidence type="ECO:0000313" key="2">
    <source>
        <dbReference type="EMBL" id="ANZ38622.1"/>
    </source>
</evidence>
<dbReference type="Pfam" id="PF14016">
    <property type="entry name" value="DUF4232"/>
    <property type="match status" value="1"/>
</dbReference>
<dbReference type="EMBL" id="CP016793">
    <property type="protein sequence ID" value="ANZ38622.1"/>
    <property type="molecule type" value="Genomic_DNA"/>
</dbReference>
<accession>A0A1B2HLM2</accession>
<evidence type="ECO:0000313" key="3">
    <source>
        <dbReference type="Proteomes" id="UP000093053"/>
    </source>
</evidence>